<accession>A0A560HHG6</accession>
<feature type="domain" description="Nudix hydrolase" evidence="4">
    <location>
        <begin position="11"/>
        <end position="152"/>
    </location>
</feature>
<proteinExistence type="inferred from homology"/>
<dbReference type="GO" id="GO:0019693">
    <property type="term" value="P:ribose phosphate metabolic process"/>
    <property type="evidence" value="ECO:0007669"/>
    <property type="project" value="TreeGrafter"/>
</dbReference>
<dbReference type="NCBIfam" id="NF001936">
    <property type="entry name" value="PRK00714.1-3"/>
    <property type="match status" value="1"/>
</dbReference>
<dbReference type="RefSeq" id="WP_145729820.1">
    <property type="nucleotide sequence ID" value="NZ_VITR01000002.1"/>
</dbReference>
<organism evidence="5 6">
    <name type="scientific">Nitrospirillum amazonense</name>
    <dbReference type="NCBI Taxonomy" id="28077"/>
    <lineage>
        <taxon>Bacteria</taxon>
        <taxon>Pseudomonadati</taxon>
        <taxon>Pseudomonadota</taxon>
        <taxon>Alphaproteobacteria</taxon>
        <taxon>Rhodospirillales</taxon>
        <taxon>Azospirillaceae</taxon>
        <taxon>Nitrospirillum</taxon>
    </lineage>
</organism>
<dbReference type="PANTHER" id="PTHR11839:SF22">
    <property type="entry name" value="NUDIX HYDROLASE 26, CHLOROPLASTIC"/>
    <property type="match status" value="1"/>
</dbReference>
<reference evidence="5 6" key="1">
    <citation type="submission" date="2019-06" db="EMBL/GenBank/DDBJ databases">
        <title>Genomic Encyclopedia of Type Strains, Phase IV (KMG-V): Genome sequencing to study the core and pangenomes of soil and plant-associated prokaryotes.</title>
        <authorList>
            <person name="Whitman W."/>
        </authorList>
    </citation>
    <scope>NUCLEOTIDE SEQUENCE [LARGE SCALE GENOMIC DNA]</scope>
    <source>
        <strain evidence="5 6">BR 11622</strain>
    </source>
</reference>
<comment type="caution">
    <text evidence="5">The sequence shown here is derived from an EMBL/GenBank/DDBJ whole genome shotgun (WGS) entry which is preliminary data.</text>
</comment>
<evidence type="ECO:0000256" key="1">
    <source>
        <dbReference type="ARBA" id="ARBA00001936"/>
    </source>
</evidence>
<evidence type="ECO:0000313" key="6">
    <source>
        <dbReference type="Proteomes" id="UP000315751"/>
    </source>
</evidence>
<evidence type="ECO:0000256" key="3">
    <source>
        <dbReference type="HAMAP-Rule" id="MF_00298"/>
    </source>
</evidence>
<dbReference type="InterPro" id="IPR015797">
    <property type="entry name" value="NUDIX_hydrolase-like_dom_sf"/>
</dbReference>
<dbReference type="PROSITE" id="PS51462">
    <property type="entry name" value="NUDIX"/>
    <property type="match status" value="1"/>
</dbReference>
<dbReference type="EC" id="3.6.1.-" evidence="3"/>
<keyword evidence="2 3" id="KW-0378">Hydrolase</keyword>
<keyword evidence="6" id="KW-1185">Reference proteome</keyword>
<dbReference type="GO" id="GO:0006753">
    <property type="term" value="P:nucleoside phosphate metabolic process"/>
    <property type="evidence" value="ECO:0007669"/>
    <property type="project" value="TreeGrafter"/>
</dbReference>
<dbReference type="Proteomes" id="UP000315751">
    <property type="component" value="Unassembled WGS sequence"/>
</dbReference>
<dbReference type="OrthoDB" id="9816040at2"/>
<dbReference type="EMBL" id="VITR01000002">
    <property type="protein sequence ID" value="TWB45431.1"/>
    <property type="molecule type" value="Genomic_DNA"/>
</dbReference>
<gene>
    <name evidence="3" type="primary">rppH</name>
    <name evidence="3" type="synonym">nudH</name>
    <name evidence="5" type="ORF">FBZ90_102389</name>
</gene>
<dbReference type="Gene3D" id="3.90.79.10">
    <property type="entry name" value="Nucleoside Triphosphate Pyrophosphohydrolase"/>
    <property type="match status" value="1"/>
</dbReference>
<name>A0A560HHG6_9PROT</name>
<dbReference type="HAMAP" id="MF_00298">
    <property type="entry name" value="Nudix_RppH"/>
    <property type="match status" value="1"/>
</dbReference>
<dbReference type="GO" id="GO:0008893">
    <property type="term" value="F:guanosine-3',5'-bis(diphosphate) 3'-diphosphatase activity"/>
    <property type="evidence" value="ECO:0007669"/>
    <property type="project" value="TreeGrafter"/>
</dbReference>
<dbReference type="GO" id="GO:0034432">
    <property type="term" value="F:bis(5'-adenosyl)-pentaphosphatase activity"/>
    <property type="evidence" value="ECO:0007669"/>
    <property type="project" value="TreeGrafter"/>
</dbReference>
<dbReference type="InterPro" id="IPR020476">
    <property type="entry name" value="Nudix_hydrolase"/>
</dbReference>
<evidence type="ECO:0000256" key="2">
    <source>
        <dbReference type="ARBA" id="ARBA00022801"/>
    </source>
</evidence>
<dbReference type="PANTHER" id="PTHR11839">
    <property type="entry name" value="UDP/ADP-SUGAR PYROPHOSPHATASE"/>
    <property type="match status" value="1"/>
</dbReference>
<dbReference type="InterPro" id="IPR000086">
    <property type="entry name" value="NUDIX_hydrolase_dom"/>
</dbReference>
<dbReference type="Pfam" id="PF00293">
    <property type="entry name" value="NUDIX"/>
    <property type="match status" value="1"/>
</dbReference>
<comment type="function">
    <text evidence="3">Accelerates the degradation of transcripts by removing pyrophosphate from the 5'-end of triphosphorylated RNA, leading to a more labile monophosphorylated state that can stimulate subsequent ribonuclease cleavage.</text>
</comment>
<dbReference type="NCBIfam" id="NF001938">
    <property type="entry name" value="PRK00714.1-5"/>
    <property type="match status" value="1"/>
</dbReference>
<dbReference type="SUPFAM" id="SSF55811">
    <property type="entry name" value="Nudix"/>
    <property type="match status" value="1"/>
</dbReference>
<dbReference type="CDD" id="cd03671">
    <property type="entry name" value="NUDIX_Ap4A_hydrolase_plant_like"/>
    <property type="match status" value="1"/>
</dbReference>
<comment type="similarity">
    <text evidence="3">Belongs to the Nudix hydrolase family. RppH subfamily.</text>
</comment>
<comment type="cofactor">
    <cofactor evidence="3">
        <name>a divalent metal cation</name>
        <dbReference type="ChEBI" id="CHEBI:60240"/>
    </cofactor>
</comment>
<evidence type="ECO:0000313" key="5">
    <source>
        <dbReference type="EMBL" id="TWB45431.1"/>
    </source>
</evidence>
<feature type="short sequence motif" description="Nudix box" evidence="3">
    <location>
        <begin position="44"/>
        <end position="65"/>
    </location>
</feature>
<evidence type="ECO:0000259" key="4">
    <source>
        <dbReference type="PROSITE" id="PS51462"/>
    </source>
</evidence>
<dbReference type="AlphaFoldDB" id="A0A560HHG6"/>
<sequence length="159" mass="17967">MAKPVDPSTLPYRPCVGICLFNAQGLVFVGQRRDTPGAWQMPQGGIDKGETAAEAGLRELGEEIGTDKATLLEEMAEWLRYDLPPELVGVAWKGKYRGQKQKWLACRFTGQDGDINLETEHPEFDAWQWVPLERTVDLIVPFKREIYVQVVAAFRHLVP</sequence>
<dbReference type="InterPro" id="IPR022927">
    <property type="entry name" value="RppH"/>
</dbReference>
<dbReference type="PRINTS" id="PR00502">
    <property type="entry name" value="NUDIXFAMILY"/>
</dbReference>
<protein>
    <recommendedName>
        <fullName evidence="3">RNA pyrophosphohydrolase</fullName>
        <ecNumber evidence="3">3.6.1.-</ecNumber>
    </recommendedName>
    <alternativeName>
        <fullName evidence="3">(Di)nucleoside polyphosphate hydrolase</fullName>
    </alternativeName>
</protein>
<comment type="cofactor">
    <cofactor evidence="1">
        <name>Mn(2+)</name>
        <dbReference type="ChEBI" id="CHEBI:29035"/>
    </cofactor>
</comment>